<proteinExistence type="predicted"/>
<keyword evidence="1" id="KW-0812">Transmembrane</keyword>
<protein>
    <recommendedName>
        <fullName evidence="4">DUF1622 domain-containing protein</fullName>
    </recommendedName>
</protein>
<dbReference type="RefSeq" id="WP_172109637.1">
    <property type="nucleotide sequence ID" value="NZ_JABFDN010000001.1"/>
</dbReference>
<comment type="caution">
    <text evidence="2">The sequence shown here is derived from an EMBL/GenBank/DDBJ whole genome shotgun (WGS) entry which is preliminary data.</text>
</comment>
<evidence type="ECO:0000313" key="3">
    <source>
        <dbReference type="Proteomes" id="UP000886476"/>
    </source>
</evidence>
<sequence length="82" mass="8813">MFRRFWRGCGRLPLFRLGAVLVILSQAMEALDALAGIDLAALLPAGTNVSRIVAAIGLLKIALRGVFVITQLFQAKPPEAHS</sequence>
<organism evidence="2 3">
    <name type="scientific">Bradyrhizobium aeschynomenes</name>
    <dbReference type="NCBI Taxonomy" id="2734909"/>
    <lineage>
        <taxon>Bacteria</taxon>
        <taxon>Pseudomonadati</taxon>
        <taxon>Pseudomonadota</taxon>
        <taxon>Alphaproteobacteria</taxon>
        <taxon>Hyphomicrobiales</taxon>
        <taxon>Nitrobacteraceae</taxon>
        <taxon>Bradyrhizobium</taxon>
    </lineage>
</organism>
<keyword evidence="1" id="KW-0472">Membrane</keyword>
<accession>A0ABX2CA04</accession>
<dbReference type="EMBL" id="JABFDN010000001">
    <property type="protein sequence ID" value="NPU64603.1"/>
    <property type="molecule type" value="Genomic_DNA"/>
</dbReference>
<dbReference type="Proteomes" id="UP000886476">
    <property type="component" value="Unassembled WGS sequence"/>
</dbReference>
<evidence type="ECO:0008006" key="4">
    <source>
        <dbReference type="Google" id="ProtNLM"/>
    </source>
</evidence>
<evidence type="ECO:0000313" key="2">
    <source>
        <dbReference type="EMBL" id="NPU64603.1"/>
    </source>
</evidence>
<gene>
    <name evidence="2" type="ORF">HL667_06300</name>
</gene>
<feature type="transmembrane region" description="Helical" evidence="1">
    <location>
        <begin position="51"/>
        <end position="73"/>
    </location>
</feature>
<evidence type="ECO:0000256" key="1">
    <source>
        <dbReference type="SAM" id="Phobius"/>
    </source>
</evidence>
<reference evidence="2" key="1">
    <citation type="submission" date="2020-05" db="EMBL/GenBank/DDBJ databases">
        <title>Nod-independent and nitrogen-fixing Bradyrhizobium aeschynomene sp. nov. isolated from nodules of Aeschynomene indica.</title>
        <authorList>
            <person name="Zhang Z."/>
        </authorList>
    </citation>
    <scope>NUCLEOTIDE SEQUENCE</scope>
    <source>
        <strain evidence="2">83012</strain>
    </source>
</reference>
<keyword evidence="1" id="KW-1133">Transmembrane helix</keyword>
<name>A0ABX2CA04_9BRAD</name>
<keyword evidence="3" id="KW-1185">Reference proteome</keyword>